<evidence type="ECO:0008006" key="5">
    <source>
        <dbReference type="Google" id="ProtNLM"/>
    </source>
</evidence>
<dbReference type="EMBL" id="CP044205">
    <property type="protein sequence ID" value="QFY43268.1"/>
    <property type="molecule type" value="Genomic_DNA"/>
</dbReference>
<evidence type="ECO:0000313" key="4">
    <source>
        <dbReference type="Proteomes" id="UP000325755"/>
    </source>
</evidence>
<keyword evidence="2" id="KW-0812">Transmembrane</keyword>
<dbReference type="AlphaFoldDB" id="A0A5Q0BMC2"/>
<dbReference type="KEGG" id="mmob:F6R98_12105"/>
<reference evidence="3 4" key="1">
    <citation type="submission" date="2019-09" db="EMBL/GenBank/DDBJ databases">
        <title>Ecophysiology of the spiral-shaped methanotroph Methylospira mobilis as revealed by the complete genome sequence.</title>
        <authorList>
            <person name="Oshkin I.Y."/>
            <person name="Dedysh S.N."/>
            <person name="Miroshnikov K."/>
            <person name="Danilova O.V."/>
            <person name="Hakobyan A."/>
            <person name="Liesack W."/>
        </authorList>
    </citation>
    <scope>NUCLEOTIDE SEQUENCE [LARGE SCALE GENOMIC DNA]</scope>
    <source>
        <strain evidence="3 4">Shm1</strain>
    </source>
</reference>
<accession>A0A5Q0BMC2</accession>
<dbReference type="Proteomes" id="UP000325755">
    <property type="component" value="Chromosome"/>
</dbReference>
<sequence length="157" mass="17435">MLRLDPVPSRSLWWFVWLVHSGALLAVGVSGIPLWLKVGLTVLIGVSCWLQLHNIGRVKISALEFRTDQGWLLHLRNGQILAGTLSAGSLVLGKIAFLYFKTARGRKSLLLMPDSVPRAEYRKLRLLVRIKPSGLLQPPNPFPSKPLRTTSKANPVV</sequence>
<gene>
    <name evidence="3" type="ORF">F6R98_12105</name>
</gene>
<evidence type="ECO:0000256" key="1">
    <source>
        <dbReference type="SAM" id="MobiDB-lite"/>
    </source>
</evidence>
<evidence type="ECO:0000313" key="3">
    <source>
        <dbReference type="EMBL" id="QFY43268.1"/>
    </source>
</evidence>
<name>A0A5Q0BMC2_9GAMM</name>
<feature type="transmembrane region" description="Helical" evidence="2">
    <location>
        <begin position="80"/>
        <end position="100"/>
    </location>
</feature>
<evidence type="ECO:0000256" key="2">
    <source>
        <dbReference type="SAM" id="Phobius"/>
    </source>
</evidence>
<dbReference type="RefSeq" id="WP_153249250.1">
    <property type="nucleotide sequence ID" value="NZ_CP044205.1"/>
</dbReference>
<proteinExistence type="predicted"/>
<protein>
    <recommendedName>
        <fullName evidence="5">Toxin CptA</fullName>
    </recommendedName>
</protein>
<dbReference type="InterPro" id="IPR009883">
    <property type="entry name" value="YgfX"/>
</dbReference>
<keyword evidence="2" id="KW-0472">Membrane</keyword>
<organism evidence="3 4">
    <name type="scientific">Candidatus Methylospira mobilis</name>
    <dbReference type="NCBI Taxonomy" id="1808979"/>
    <lineage>
        <taxon>Bacteria</taxon>
        <taxon>Pseudomonadati</taxon>
        <taxon>Pseudomonadota</taxon>
        <taxon>Gammaproteobacteria</taxon>
        <taxon>Methylococcales</taxon>
        <taxon>Methylococcaceae</taxon>
        <taxon>Candidatus Methylospira</taxon>
    </lineage>
</organism>
<feature type="transmembrane region" description="Helical" evidence="2">
    <location>
        <begin position="12"/>
        <end position="36"/>
    </location>
</feature>
<keyword evidence="4" id="KW-1185">Reference proteome</keyword>
<keyword evidence="2" id="KW-1133">Transmembrane helix</keyword>
<feature type="region of interest" description="Disordered" evidence="1">
    <location>
        <begin position="137"/>
        <end position="157"/>
    </location>
</feature>
<feature type="compositionally biased region" description="Polar residues" evidence="1">
    <location>
        <begin position="147"/>
        <end position="157"/>
    </location>
</feature>
<dbReference type="Pfam" id="PF07254">
    <property type="entry name" value="Cpta_toxin"/>
    <property type="match status" value="1"/>
</dbReference>
<dbReference type="InParanoid" id="A0A5Q0BMC2"/>